<accession>A0ABU1JDS9</accession>
<dbReference type="PROSITE" id="PS00073">
    <property type="entry name" value="ACYL_COA_DH_2"/>
    <property type="match status" value="1"/>
</dbReference>
<proteinExistence type="inferred from homology"/>
<evidence type="ECO:0000259" key="7">
    <source>
        <dbReference type="Pfam" id="PF02770"/>
    </source>
</evidence>
<dbReference type="SUPFAM" id="SSF56645">
    <property type="entry name" value="Acyl-CoA dehydrogenase NM domain-like"/>
    <property type="match status" value="1"/>
</dbReference>
<feature type="domain" description="Acyl-CoA oxidase/dehydrogenase middle" evidence="7">
    <location>
        <begin position="125"/>
        <end position="221"/>
    </location>
</feature>
<evidence type="ECO:0000256" key="2">
    <source>
        <dbReference type="ARBA" id="ARBA00009347"/>
    </source>
</evidence>
<gene>
    <name evidence="9" type="ORF">JOE69_002548</name>
</gene>
<comment type="caution">
    <text evidence="9">The sequence shown here is derived from an EMBL/GenBank/DDBJ whole genome shotgun (WGS) entry which is preliminary data.</text>
</comment>
<dbReference type="PANTHER" id="PTHR43884">
    <property type="entry name" value="ACYL-COA DEHYDROGENASE"/>
    <property type="match status" value="1"/>
</dbReference>
<keyword evidence="5" id="KW-0560">Oxidoreductase</keyword>
<dbReference type="InterPro" id="IPR046373">
    <property type="entry name" value="Acyl-CoA_Oxase/DH_mid-dom_sf"/>
</dbReference>
<keyword evidence="4 5" id="KW-0274">FAD</keyword>
<dbReference type="InterPro" id="IPR013786">
    <property type="entry name" value="AcylCoA_DH/ox_N"/>
</dbReference>
<keyword evidence="10" id="KW-1185">Reference proteome</keyword>
<protein>
    <submittedName>
        <fullName evidence="9">Alkylation response protein AidB-like acyl-CoA dehydrogenase</fullName>
    </submittedName>
</protein>
<dbReference type="SUPFAM" id="SSF47203">
    <property type="entry name" value="Acyl-CoA dehydrogenase C-terminal domain-like"/>
    <property type="match status" value="1"/>
</dbReference>
<dbReference type="InterPro" id="IPR006089">
    <property type="entry name" value="Acyl-CoA_DH_CS"/>
</dbReference>
<dbReference type="InterPro" id="IPR006091">
    <property type="entry name" value="Acyl-CoA_Oxase/DH_mid-dom"/>
</dbReference>
<dbReference type="Pfam" id="PF00441">
    <property type="entry name" value="Acyl-CoA_dh_1"/>
    <property type="match status" value="1"/>
</dbReference>
<dbReference type="InterPro" id="IPR037069">
    <property type="entry name" value="AcylCoA_DH/ox_N_sf"/>
</dbReference>
<evidence type="ECO:0000256" key="4">
    <source>
        <dbReference type="ARBA" id="ARBA00022827"/>
    </source>
</evidence>
<evidence type="ECO:0000259" key="8">
    <source>
        <dbReference type="Pfam" id="PF02771"/>
    </source>
</evidence>
<dbReference type="InterPro" id="IPR009075">
    <property type="entry name" value="AcylCo_DH/oxidase_C"/>
</dbReference>
<reference evidence="9 10" key="1">
    <citation type="submission" date="2023-07" db="EMBL/GenBank/DDBJ databases">
        <title>Sequencing the genomes of 1000 actinobacteria strains.</title>
        <authorList>
            <person name="Klenk H.-P."/>
        </authorList>
    </citation>
    <scope>NUCLEOTIDE SEQUENCE [LARGE SCALE GENOMIC DNA]</scope>
    <source>
        <strain evidence="9 10">DSM 14555</strain>
    </source>
</reference>
<keyword evidence="3 5" id="KW-0285">Flavoprotein</keyword>
<comment type="cofactor">
    <cofactor evidence="1 5">
        <name>FAD</name>
        <dbReference type="ChEBI" id="CHEBI:57692"/>
    </cofactor>
</comment>
<evidence type="ECO:0000313" key="10">
    <source>
        <dbReference type="Proteomes" id="UP001185069"/>
    </source>
</evidence>
<organism evidence="9 10">
    <name type="scientific">Arthrobacter russicus</name>
    <dbReference type="NCBI Taxonomy" id="172040"/>
    <lineage>
        <taxon>Bacteria</taxon>
        <taxon>Bacillati</taxon>
        <taxon>Actinomycetota</taxon>
        <taxon>Actinomycetes</taxon>
        <taxon>Micrococcales</taxon>
        <taxon>Micrococcaceae</taxon>
        <taxon>Arthrobacter</taxon>
    </lineage>
</organism>
<evidence type="ECO:0000259" key="6">
    <source>
        <dbReference type="Pfam" id="PF00441"/>
    </source>
</evidence>
<dbReference type="Gene3D" id="1.10.540.10">
    <property type="entry name" value="Acyl-CoA dehydrogenase/oxidase, N-terminal domain"/>
    <property type="match status" value="1"/>
</dbReference>
<dbReference type="Gene3D" id="1.20.140.10">
    <property type="entry name" value="Butyryl-CoA Dehydrogenase, subunit A, domain 3"/>
    <property type="match status" value="1"/>
</dbReference>
<dbReference type="Proteomes" id="UP001185069">
    <property type="component" value="Unassembled WGS sequence"/>
</dbReference>
<evidence type="ECO:0000313" key="9">
    <source>
        <dbReference type="EMBL" id="MDR6270310.1"/>
    </source>
</evidence>
<dbReference type="Pfam" id="PF02771">
    <property type="entry name" value="Acyl-CoA_dh_N"/>
    <property type="match status" value="1"/>
</dbReference>
<sequence>MALHRPTWMNEELDALADLAREFYTKEATPNEERWSEQQHVDRELWTKMGELGLHCLSIPEEYGGGGGDYRHEAVVVIEQTRALAPSHGAPLHNVIVAHYILAYGTEEQKRNWLPKMASAEYIGAIAMTEPGTGSDLQSVRTTAKLEGDEYVISGSKIFITNGFLSNFILVVAKTSEAGGAGGLSLIAVETDKVEGFRRGKNLRKIGQHGQDTCELFFDEVRVPASNLLGTEPNVGFIQLMQQLGQERLLIATMAAAAIEKTVDLTVQYAKERQAFGKPIFSFQNTKFVLAECDTLASVAWAFHDDCVVKHIAGGLDVPTASKAKWWLTDQQNIVADRCLQVFGGYGYMEEYPIAKIFVDARVQRIYGGTNEIMKELISRSL</sequence>
<feature type="domain" description="Acyl-CoA dehydrogenase/oxidase C-terminal" evidence="6">
    <location>
        <begin position="235"/>
        <end position="382"/>
    </location>
</feature>
<evidence type="ECO:0000256" key="3">
    <source>
        <dbReference type="ARBA" id="ARBA00022630"/>
    </source>
</evidence>
<dbReference type="InterPro" id="IPR009100">
    <property type="entry name" value="AcylCoA_DH/oxidase_NM_dom_sf"/>
</dbReference>
<dbReference type="Gene3D" id="2.40.110.10">
    <property type="entry name" value="Butyryl-CoA Dehydrogenase, subunit A, domain 2"/>
    <property type="match status" value="1"/>
</dbReference>
<name>A0ABU1JDS9_9MICC</name>
<evidence type="ECO:0000256" key="5">
    <source>
        <dbReference type="RuleBase" id="RU362125"/>
    </source>
</evidence>
<dbReference type="RefSeq" id="WP_309799302.1">
    <property type="nucleotide sequence ID" value="NZ_BAAAHY010000007.1"/>
</dbReference>
<dbReference type="Pfam" id="PF02770">
    <property type="entry name" value="Acyl-CoA_dh_M"/>
    <property type="match status" value="1"/>
</dbReference>
<feature type="domain" description="Acyl-CoA dehydrogenase/oxidase N-terminal" evidence="8">
    <location>
        <begin position="10"/>
        <end position="121"/>
    </location>
</feature>
<dbReference type="InterPro" id="IPR036250">
    <property type="entry name" value="AcylCo_DH-like_C"/>
</dbReference>
<dbReference type="EMBL" id="JAVDQF010000001">
    <property type="protein sequence ID" value="MDR6270310.1"/>
    <property type="molecule type" value="Genomic_DNA"/>
</dbReference>
<evidence type="ECO:0000256" key="1">
    <source>
        <dbReference type="ARBA" id="ARBA00001974"/>
    </source>
</evidence>
<comment type="similarity">
    <text evidence="2 5">Belongs to the acyl-CoA dehydrogenase family.</text>
</comment>
<dbReference type="PANTHER" id="PTHR43884:SF12">
    <property type="entry name" value="ISOVALERYL-COA DEHYDROGENASE, MITOCHONDRIAL-RELATED"/>
    <property type="match status" value="1"/>
</dbReference>